<dbReference type="InterPro" id="IPR001789">
    <property type="entry name" value="Sig_transdc_resp-reg_receiver"/>
</dbReference>
<dbReference type="InterPro" id="IPR007492">
    <property type="entry name" value="LytTR_DNA-bd_dom"/>
</dbReference>
<dbReference type="InterPro" id="IPR046947">
    <property type="entry name" value="LytR-like"/>
</dbReference>
<accession>A0A223V2L2</accession>
<protein>
    <submittedName>
        <fullName evidence="1">Uncharacterized protein</fullName>
    </submittedName>
</protein>
<dbReference type="Pfam" id="PF04397">
    <property type="entry name" value="LytTR"/>
    <property type="match status" value="1"/>
</dbReference>
<gene>
    <name evidence="1" type="ORF">CJ263_04985</name>
</gene>
<dbReference type="SUPFAM" id="SSF52172">
    <property type="entry name" value="CheY-like"/>
    <property type="match status" value="1"/>
</dbReference>
<dbReference type="InterPro" id="IPR011006">
    <property type="entry name" value="CheY-like_superfamily"/>
</dbReference>
<dbReference type="GO" id="GO:0003677">
    <property type="term" value="F:DNA binding"/>
    <property type="evidence" value="ECO:0007669"/>
    <property type="project" value="InterPro"/>
</dbReference>
<dbReference type="EMBL" id="CP022957">
    <property type="protein sequence ID" value="ASV29621.1"/>
    <property type="molecule type" value="Genomic_DNA"/>
</dbReference>
<name>A0A223V2L2_9FLAO</name>
<evidence type="ECO:0000313" key="2">
    <source>
        <dbReference type="Proteomes" id="UP000215244"/>
    </source>
</evidence>
<dbReference type="OrthoDB" id="2168082at2"/>
<dbReference type="Pfam" id="PF00072">
    <property type="entry name" value="Response_reg"/>
    <property type="match status" value="1"/>
</dbReference>
<sequence length="244" mass="28431">MLNTLIVDDESHCIKRLLYLIDRKPGIFNVIATCKTVDEALKIAQDTPLDLVFLDIEIDDKTGFDFLRQLNHISFKTIFTTAFDNYAIKAFKFSAFDYLMKPIDFDEFNETIARLNEELQSKGHNNSVESLLKNIEQEHPKLLTIPSVEGFETVLVADIVHLEANGNYTYIHTKHKKQIVSKPIKFYENLLDEKLFFKCHKSHLINMEMIKTFNKGKQAYVQMENGNQVPIATRRKDVFLKKFY</sequence>
<keyword evidence="2" id="KW-1185">Reference proteome</keyword>
<dbReference type="SMART" id="SM00448">
    <property type="entry name" value="REC"/>
    <property type="match status" value="1"/>
</dbReference>
<dbReference type="Gene3D" id="2.40.50.1020">
    <property type="entry name" value="LytTr DNA-binding domain"/>
    <property type="match status" value="1"/>
</dbReference>
<dbReference type="Proteomes" id="UP000215244">
    <property type="component" value="Chromosome"/>
</dbReference>
<organism evidence="1 2">
    <name type="scientific">Maribacter cobaltidurans</name>
    <dbReference type="NCBI Taxonomy" id="1178778"/>
    <lineage>
        <taxon>Bacteria</taxon>
        <taxon>Pseudomonadati</taxon>
        <taxon>Bacteroidota</taxon>
        <taxon>Flavobacteriia</taxon>
        <taxon>Flavobacteriales</taxon>
        <taxon>Flavobacteriaceae</taxon>
        <taxon>Maribacter</taxon>
    </lineage>
</organism>
<dbReference type="PANTHER" id="PTHR37299">
    <property type="entry name" value="TRANSCRIPTIONAL REGULATOR-RELATED"/>
    <property type="match status" value="1"/>
</dbReference>
<dbReference type="AlphaFoldDB" id="A0A223V2L2"/>
<reference evidence="1 2" key="1">
    <citation type="submission" date="2017-08" db="EMBL/GenBank/DDBJ databases">
        <title>The complete genome sequence of Maribacter sp. B1, isolated from deep-sea sediment.</title>
        <authorList>
            <person name="Wu Y.-H."/>
            <person name="Cheng H."/>
            <person name="Xu X.-W."/>
        </authorList>
    </citation>
    <scope>NUCLEOTIDE SEQUENCE [LARGE SCALE GENOMIC DNA]</scope>
    <source>
        <strain evidence="1 2">B1</strain>
    </source>
</reference>
<dbReference type="GO" id="GO:0000156">
    <property type="term" value="F:phosphorelay response regulator activity"/>
    <property type="evidence" value="ECO:0007669"/>
    <property type="project" value="InterPro"/>
</dbReference>
<proteinExistence type="predicted"/>
<dbReference type="PANTHER" id="PTHR37299:SF1">
    <property type="entry name" value="STAGE 0 SPORULATION PROTEIN A HOMOLOG"/>
    <property type="match status" value="1"/>
</dbReference>
<dbReference type="PROSITE" id="PS50110">
    <property type="entry name" value="RESPONSE_REGULATORY"/>
    <property type="match status" value="1"/>
</dbReference>
<dbReference type="SMART" id="SM00850">
    <property type="entry name" value="LytTR"/>
    <property type="match status" value="1"/>
</dbReference>
<dbReference type="PROSITE" id="PS50930">
    <property type="entry name" value="HTH_LYTTR"/>
    <property type="match status" value="1"/>
</dbReference>
<dbReference type="KEGG" id="marb:CJ263_04985"/>
<dbReference type="RefSeq" id="WP_094996247.1">
    <property type="nucleotide sequence ID" value="NZ_BMJL01000001.1"/>
</dbReference>
<dbReference type="Gene3D" id="3.40.50.2300">
    <property type="match status" value="1"/>
</dbReference>
<evidence type="ECO:0000313" key="1">
    <source>
        <dbReference type="EMBL" id="ASV29621.1"/>
    </source>
</evidence>